<feature type="compositionally biased region" description="Polar residues" evidence="9">
    <location>
        <begin position="502"/>
        <end position="521"/>
    </location>
</feature>
<evidence type="ECO:0000259" key="11">
    <source>
        <dbReference type="PROSITE" id="PS51466"/>
    </source>
</evidence>
<evidence type="ECO:0008006" key="14">
    <source>
        <dbReference type="Google" id="ProtNLM"/>
    </source>
</evidence>
<feature type="compositionally biased region" description="Polar residues" evidence="9">
    <location>
        <begin position="550"/>
        <end position="560"/>
    </location>
</feature>
<dbReference type="VEuPathDB" id="FungiDB:BTJ68_09002"/>
<dbReference type="Proteomes" id="UP000281468">
    <property type="component" value="Unassembled WGS sequence"/>
</dbReference>
<accession>A0A3M7ELR9</accession>
<dbReference type="InterPro" id="IPR003034">
    <property type="entry name" value="SAP_dom"/>
</dbReference>
<dbReference type="GO" id="GO:0061665">
    <property type="term" value="F:SUMO ligase activity"/>
    <property type="evidence" value="ECO:0007669"/>
    <property type="project" value="TreeGrafter"/>
</dbReference>
<proteinExistence type="inferred from homology"/>
<dbReference type="UniPathway" id="UPA00886"/>
<evidence type="ECO:0000256" key="2">
    <source>
        <dbReference type="ARBA" id="ARBA00005383"/>
    </source>
</evidence>
<evidence type="ECO:0000256" key="6">
    <source>
        <dbReference type="ARBA" id="ARBA00022786"/>
    </source>
</evidence>
<comment type="similarity">
    <text evidence="2">Belongs to the PIAS family.</text>
</comment>
<gene>
    <name evidence="12" type="ORF">D0862_13534</name>
</gene>
<evidence type="ECO:0000259" key="10">
    <source>
        <dbReference type="PROSITE" id="PS51044"/>
    </source>
</evidence>
<dbReference type="EMBL" id="QWIQ01000759">
    <property type="protein sequence ID" value="RMY77558.1"/>
    <property type="molecule type" value="Genomic_DNA"/>
</dbReference>
<evidence type="ECO:0000313" key="13">
    <source>
        <dbReference type="Proteomes" id="UP000281468"/>
    </source>
</evidence>
<dbReference type="Pfam" id="PF02891">
    <property type="entry name" value="zf-MIZ"/>
    <property type="match status" value="1"/>
</dbReference>
<dbReference type="PROSITE" id="PS51044">
    <property type="entry name" value="ZF_SP_RING"/>
    <property type="match status" value="1"/>
</dbReference>
<dbReference type="GO" id="GO:0000785">
    <property type="term" value="C:chromatin"/>
    <property type="evidence" value="ECO:0007669"/>
    <property type="project" value="TreeGrafter"/>
</dbReference>
<feature type="compositionally biased region" description="Polar residues" evidence="9">
    <location>
        <begin position="610"/>
        <end position="627"/>
    </location>
</feature>
<dbReference type="PANTHER" id="PTHR10782">
    <property type="entry name" value="ZINC FINGER MIZ DOMAIN-CONTAINING PROTEIN"/>
    <property type="match status" value="1"/>
</dbReference>
<dbReference type="PROSITE" id="PS51466">
    <property type="entry name" value="PINIT"/>
    <property type="match status" value="1"/>
</dbReference>
<keyword evidence="7" id="KW-0862">Zinc</keyword>
<dbReference type="InterPro" id="IPR023321">
    <property type="entry name" value="PINIT"/>
</dbReference>
<evidence type="ECO:0000256" key="7">
    <source>
        <dbReference type="ARBA" id="ARBA00022833"/>
    </source>
</evidence>
<feature type="compositionally biased region" description="Polar residues" evidence="9">
    <location>
        <begin position="453"/>
        <end position="471"/>
    </location>
</feature>
<evidence type="ECO:0000256" key="5">
    <source>
        <dbReference type="ARBA" id="ARBA00022771"/>
    </source>
</evidence>
<organism evidence="12 13">
    <name type="scientific">Hortaea werneckii</name>
    <name type="common">Black yeast</name>
    <name type="synonym">Cladosporium werneckii</name>
    <dbReference type="NCBI Taxonomy" id="91943"/>
    <lineage>
        <taxon>Eukaryota</taxon>
        <taxon>Fungi</taxon>
        <taxon>Dikarya</taxon>
        <taxon>Ascomycota</taxon>
        <taxon>Pezizomycotina</taxon>
        <taxon>Dothideomycetes</taxon>
        <taxon>Dothideomycetidae</taxon>
        <taxon>Mycosphaerellales</taxon>
        <taxon>Teratosphaeriaceae</taxon>
        <taxon>Hortaea</taxon>
    </lineage>
</organism>
<keyword evidence="4" id="KW-0479">Metal-binding</keyword>
<dbReference type="AlphaFoldDB" id="A0A3M7ELR9"/>
<comment type="caution">
    <text evidence="12">The sequence shown here is derived from an EMBL/GenBank/DDBJ whole genome shotgun (WGS) entry which is preliminary data.</text>
</comment>
<keyword evidence="3" id="KW-0808">Transferase</keyword>
<dbReference type="Pfam" id="PF14324">
    <property type="entry name" value="PINIT"/>
    <property type="match status" value="1"/>
</dbReference>
<evidence type="ECO:0000256" key="9">
    <source>
        <dbReference type="SAM" id="MobiDB-lite"/>
    </source>
</evidence>
<protein>
    <recommendedName>
        <fullName evidence="14">SP-RING-type domain-containing protein</fullName>
    </recommendedName>
</protein>
<evidence type="ECO:0000256" key="4">
    <source>
        <dbReference type="ARBA" id="ARBA00022723"/>
    </source>
</evidence>
<evidence type="ECO:0000256" key="3">
    <source>
        <dbReference type="ARBA" id="ARBA00022679"/>
    </source>
</evidence>
<feature type="region of interest" description="Disordered" evidence="9">
    <location>
        <begin position="395"/>
        <end position="414"/>
    </location>
</feature>
<dbReference type="GO" id="GO:0016925">
    <property type="term" value="P:protein sumoylation"/>
    <property type="evidence" value="ECO:0007669"/>
    <property type="project" value="UniProtKB-UniPathway"/>
</dbReference>
<sequence length="696" mass="75407">MAMASGGHEMLQQKPALEAKIKTLVNSDLKEICRAYNQNVSGTKALLQGRCLEVLNDIIRTGDVRAFEDLKHRAQYKGQPLAVDATSGTSAGTYNSAPASMKVHGVGGGRLGGGPGLNRFGGGGRPFKSSPFYEIIETVLPLQELPVGAEMPQNRHTVKNNINLNAEQCSRIANDGMRLLLYCGVTASMNPYQTVDVAFPNQIEVKVNGDDVKANFKGLKNKPGSTKPADLTDRFRTRPVGYDNQITLTYALTTKRYSYMIYLVRHIKSSTLAERIKQQSVIPKQRVIDELCKANEDPDIEATSTRMSLKDPISTVRISLPVRSTVCTHMQCFDGTMFLEMMEQAPLWNCPICNKTVSFQSLCIDKYFQDILHNTPGSIEKVDVEPNGEWQVIKEEEEEQTNGTSKPRASYDDDFDDDLVEVSEAPKAVNGLKAESQPPAANRSPMPGAFNTPPLTSREPSVAQSAASANRPNKRPSGAVIDLTLSDDDEEQPPRPAKRTAPNPSRSEGNTNSSNSYNTPASLPDRHRDPYAPPAPQQAMYPPVSFPLAPSTNSASSFRGTDNYRPNNYPPRQPSLQPSIDGGSTRGTQSPATRPRLPGVGAAGWGPTVAQPTRPSIQPPSNYSAPQSFSIRPPPSPGGPQSPASGRQSADSAGGPRLPPINLDAWGGWQTPSSQNRNEGGWRGSDRGGSYSHSPS</sequence>
<evidence type="ECO:0000313" key="12">
    <source>
        <dbReference type="EMBL" id="RMY77558.1"/>
    </source>
</evidence>
<feature type="domain" description="SP-RING-type" evidence="10">
    <location>
        <begin position="296"/>
        <end position="381"/>
    </location>
</feature>
<dbReference type="Gene3D" id="3.30.40.10">
    <property type="entry name" value="Zinc/RING finger domain, C3HC4 (zinc finger)"/>
    <property type="match status" value="1"/>
</dbReference>
<dbReference type="InterPro" id="IPR004181">
    <property type="entry name" value="Znf_MIZ"/>
</dbReference>
<name>A0A3M7ELR9_HORWE</name>
<comment type="pathway">
    <text evidence="1">Protein modification; protein sumoylation.</text>
</comment>
<reference evidence="12 13" key="1">
    <citation type="journal article" date="2018" name="BMC Genomics">
        <title>Genomic evidence for intraspecific hybridization in a clonal and extremely halotolerant yeast.</title>
        <authorList>
            <person name="Gostincar C."/>
            <person name="Stajich J.E."/>
            <person name="Zupancic J."/>
            <person name="Zalar P."/>
            <person name="Gunde-Cimerman N."/>
        </authorList>
    </citation>
    <scope>NUCLEOTIDE SEQUENCE [LARGE SCALE GENOMIC DNA]</scope>
    <source>
        <strain evidence="12 13">EXF-171</strain>
    </source>
</reference>
<evidence type="ECO:0000256" key="1">
    <source>
        <dbReference type="ARBA" id="ARBA00004718"/>
    </source>
</evidence>
<keyword evidence="5 8" id="KW-0863">Zinc-finger</keyword>
<dbReference type="SMART" id="SM00513">
    <property type="entry name" value="SAP"/>
    <property type="match status" value="1"/>
</dbReference>
<feature type="region of interest" description="Disordered" evidence="9">
    <location>
        <begin position="425"/>
        <end position="696"/>
    </location>
</feature>
<dbReference type="PANTHER" id="PTHR10782:SF4">
    <property type="entry name" value="TONALLI, ISOFORM E"/>
    <property type="match status" value="1"/>
</dbReference>
<dbReference type="Gene3D" id="2.60.120.780">
    <property type="entry name" value="PINIT domain"/>
    <property type="match status" value="1"/>
</dbReference>
<keyword evidence="6" id="KW-0833">Ubl conjugation pathway</keyword>
<dbReference type="InterPro" id="IPR038654">
    <property type="entry name" value="PINIT_sf"/>
</dbReference>
<dbReference type="InterPro" id="IPR013083">
    <property type="entry name" value="Znf_RING/FYVE/PHD"/>
</dbReference>
<evidence type="ECO:0000256" key="8">
    <source>
        <dbReference type="PROSITE-ProRule" id="PRU00452"/>
    </source>
</evidence>
<feature type="domain" description="PINIT" evidence="11">
    <location>
        <begin position="95"/>
        <end position="267"/>
    </location>
</feature>
<dbReference type="GO" id="GO:0008270">
    <property type="term" value="F:zinc ion binding"/>
    <property type="evidence" value="ECO:0007669"/>
    <property type="project" value="UniProtKB-KW"/>
</dbReference>